<name>A0ABU4ARQ9_9NOCA</name>
<dbReference type="SUPFAM" id="SSF82607">
    <property type="entry name" value="YbaB-like"/>
    <property type="match status" value="1"/>
</dbReference>
<reference evidence="1 2" key="1">
    <citation type="submission" date="2023-10" db="EMBL/GenBank/DDBJ databases">
        <title>Development of a sustainable strategy for remediation of hydrocarbon-contaminated territories based on the waste exchange concept.</title>
        <authorList>
            <person name="Krivoruchko A."/>
        </authorList>
    </citation>
    <scope>NUCLEOTIDE SEQUENCE [LARGE SCALE GENOMIC DNA]</scope>
    <source>
        <strain evidence="1 2">IEGM 1322</strain>
    </source>
</reference>
<dbReference type="Proteomes" id="UP001185899">
    <property type="component" value="Unassembled WGS sequence"/>
</dbReference>
<protein>
    <submittedName>
        <fullName evidence="1">YbaB/EbfC family nucleoid-associated protein</fullName>
    </submittedName>
</protein>
<evidence type="ECO:0000313" key="1">
    <source>
        <dbReference type="EMBL" id="MDV6228917.1"/>
    </source>
</evidence>
<dbReference type="InterPro" id="IPR004401">
    <property type="entry name" value="YbaB/EbfC"/>
</dbReference>
<accession>A0ABU4ARQ9</accession>
<evidence type="ECO:0000313" key="2">
    <source>
        <dbReference type="Proteomes" id="UP001185899"/>
    </source>
</evidence>
<dbReference type="InterPro" id="IPR036894">
    <property type="entry name" value="YbaB-like_sf"/>
</dbReference>
<gene>
    <name evidence="1" type="ORF">R3P95_00025</name>
</gene>
<proteinExistence type="predicted"/>
<dbReference type="Gene3D" id="3.30.1310.10">
    <property type="entry name" value="Nucleoid-associated protein YbaB-like domain"/>
    <property type="match status" value="1"/>
</dbReference>
<dbReference type="EMBL" id="JAWLKE010000001">
    <property type="protein sequence ID" value="MDV6228917.1"/>
    <property type="molecule type" value="Genomic_DNA"/>
</dbReference>
<organism evidence="1 2">
    <name type="scientific">Rhodococcus cercidiphylli</name>
    <dbReference type="NCBI Taxonomy" id="489916"/>
    <lineage>
        <taxon>Bacteria</taxon>
        <taxon>Bacillati</taxon>
        <taxon>Actinomycetota</taxon>
        <taxon>Actinomycetes</taxon>
        <taxon>Mycobacteriales</taxon>
        <taxon>Nocardiaceae</taxon>
        <taxon>Rhodococcus</taxon>
    </lineage>
</organism>
<dbReference type="RefSeq" id="WP_094639011.1">
    <property type="nucleotide sequence ID" value="NZ_JAWLKE010000001.1"/>
</dbReference>
<comment type="caution">
    <text evidence="1">The sequence shown here is derived from an EMBL/GenBank/DDBJ whole genome shotgun (WGS) entry which is preliminary data.</text>
</comment>
<keyword evidence="2" id="KW-1185">Reference proteome</keyword>
<dbReference type="Pfam" id="PF02575">
    <property type="entry name" value="YbaB_DNA_bd"/>
    <property type="match status" value="1"/>
</dbReference>
<sequence length="104" mass="11037">MTHAHTTELDALVGSAQHRLDALRETHERLDRIRIRLTSPDDLVTVVVDGSGALVELELAENLGSVAAHALASTITVVAADAARAALDQREAILQSLQGSFTDS</sequence>